<dbReference type="EMBL" id="BRXW01000344">
    <property type="protein sequence ID" value="GMI18717.1"/>
    <property type="molecule type" value="Genomic_DNA"/>
</dbReference>
<name>A0A9W7FUR4_9STRA</name>
<accession>A0A9W7FUR4</accession>
<dbReference type="GO" id="GO:0005634">
    <property type="term" value="C:nucleus"/>
    <property type="evidence" value="ECO:0007669"/>
    <property type="project" value="InterPro"/>
</dbReference>
<evidence type="ECO:0000313" key="2">
    <source>
        <dbReference type="EMBL" id="GMI18717.1"/>
    </source>
</evidence>
<reference evidence="3" key="1">
    <citation type="journal article" date="2023" name="Commun. Biol.">
        <title>Genome analysis of Parmales, the sister group of diatoms, reveals the evolutionary specialization of diatoms from phago-mixotrophs to photoautotrophs.</title>
        <authorList>
            <person name="Ban H."/>
            <person name="Sato S."/>
            <person name="Yoshikawa S."/>
            <person name="Yamada K."/>
            <person name="Nakamura Y."/>
            <person name="Ichinomiya M."/>
            <person name="Sato N."/>
            <person name="Blanc-Mathieu R."/>
            <person name="Endo H."/>
            <person name="Kuwata A."/>
            <person name="Ogata H."/>
        </authorList>
    </citation>
    <scope>NUCLEOTIDE SEQUENCE [LARGE SCALE GENOMIC DNA]</scope>
    <source>
        <strain evidence="3">NIES 3700</strain>
    </source>
</reference>
<evidence type="ECO:0000259" key="1">
    <source>
        <dbReference type="Pfam" id="PF08164"/>
    </source>
</evidence>
<dbReference type="Pfam" id="PF08164">
    <property type="entry name" value="TRAUB"/>
    <property type="match status" value="1"/>
</dbReference>
<proteinExistence type="predicted"/>
<comment type="caution">
    <text evidence="2">The sequence shown here is derived from an EMBL/GenBank/DDBJ whole genome shotgun (WGS) entry which is preliminary data.</text>
</comment>
<dbReference type="AlphaFoldDB" id="A0A9W7FUR4"/>
<feature type="domain" description="Apoptosis-antagonizing transcription factor C-terminal" evidence="1">
    <location>
        <begin position="139"/>
        <end position="196"/>
    </location>
</feature>
<evidence type="ECO:0000313" key="3">
    <source>
        <dbReference type="Proteomes" id="UP001165122"/>
    </source>
</evidence>
<gene>
    <name evidence="2" type="ORF">TrLO_g4588</name>
</gene>
<organism evidence="2 3">
    <name type="scientific">Triparma laevis f. longispina</name>
    <dbReference type="NCBI Taxonomy" id="1714387"/>
    <lineage>
        <taxon>Eukaryota</taxon>
        <taxon>Sar</taxon>
        <taxon>Stramenopiles</taxon>
        <taxon>Ochrophyta</taxon>
        <taxon>Bolidophyceae</taxon>
        <taxon>Parmales</taxon>
        <taxon>Triparmaceae</taxon>
        <taxon>Triparma</taxon>
    </lineage>
</organism>
<protein>
    <recommendedName>
        <fullName evidence="1">Apoptosis-antagonizing transcription factor C-terminal domain-containing protein</fullName>
    </recommendedName>
</protein>
<keyword evidence="3" id="KW-1185">Reference proteome</keyword>
<sequence>MSSLITATSSPSQILQSLTTVHHNTHLSDLIALRVNLQRVTAPASDATSNAPSDPSNDTSRQLLLQSLLSKLKSISALNKLPPSRLNDTLTRRQRLTTISHGGTSISTSFMSQVIADASSLPPSLPYDDSKLYKHLVMSWSKSRNVKIEKSKKVKKVDRKASKGRKVKYSKMVKLENFMFPVERGGGEDEWKRSMFK</sequence>
<dbReference type="Proteomes" id="UP001165122">
    <property type="component" value="Unassembled WGS sequence"/>
</dbReference>
<dbReference type="InterPro" id="IPR012617">
    <property type="entry name" value="AATF_C"/>
</dbReference>